<evidence type="ECO:0000313" key="3">
    <source>
        <dbReference type="EMBL" id="KKR06074.1"/>
    </source>
</evidence>
<dbReference type="EMBL" id="LBWK01000001">
    <property type="protein sequence ID" value="KKR06074.1"/>
    <property type="molecule type" value="Genomic_DNA"/>
</dbReference>
<feature type="domain" description="Transglutaminase-like" evidence="2">
    <location>
        <begin position="369"/>
        <end position="435"/>
    </location>
</feature>
<evidence type="ECO:0000259" key="2">
    <source>
        <dbReference type="SMART" id="SM00460"/>
    </source>
</evidence>
<dbReference type="Proteomes" id="UP000034799">
    <property type="component" value="Unassembled WGS sequence"/>
</dbReference>
<keyword evidence="1" id="KW-0812">Transmembrane</keyword>
<dbReference type="AlphaFoldDB" id="A0A0G0MPT6"/>
<organism evidence="3 4">
    <name type="scientific">candidate division WS6 bacterium GW2011_GWF2_39_15</name>
    <dbReference type="NCBI Taxonomy" id="1619100"/>
    <lineage>
        <taxon>Bacteria</taxon>
        <taxon>Candidatus Dojkabacteria</taxon>
    </lineage>
</organism>
<dbReference type="Gene3D" id="3.10.620.30">
    <property type="match status" value="1"/>
</dbReference>
<dbReference type="STRING" id="1619100.UT34_C0001G0114"/>
<dbReference type="SUPFAM" id="SSF54001">
    <property type="entry name" value="Cysteine proteinases"/>
    <property type="match status" value="1"/>
</dbReference>
<keyword evidence="1" id="KW-0472">Membrane</keyword>
<evidence type="ECO:0000256" key="1">
    <source>
        <dbReference type="SAM" id="Phobius"/>
    </source>
</evidence>
<keyword evidence="1" id="KW-1133">Transmembrane helix</keyword>
<dbReference type="InterPro" id="IPR002931">
    <property type="entry name" value="Transglutaminase-like"/>
</dbReference>
<sequence>MTSLIGYLKRTLLVFSGFLILLSTSTPLIAAELTRTNSSIYHVNKDGDLSINYAFTLAQSSNIPSVITNFTFTIPFSSYDSLKVNIEGKDYKYSSTKQSSGSKVYLSLPNLIAQKGSPLVINVTIVLDDYVKVDGENYVLLIPPILSFDQGVNKVEYPSDWGNIVWSSVEFEPSTTAKGFKVVQVKEKSLLSNPALSLVIGKDFGYNLSISKELSNSGEQTSVYRITLPREGNGQHVLYSEVTPSPFDIELDSNDNLNISYLLKQGESITIKVRGYIYFDEASHRSPKDFSKLLQIDNYWSFGTDTELKRVKLYLREKGLPESFEGESNVRSLFISSIYDYVLERLTPSSGSSQDVKVDIRHGVSNIERTISEGASPDDYTDLLIALLRYMGVPTRMILGYISPLNSYQEKGFFHSWGEYWDVDSGKWIILDPALQDYFPKRYISTSLDHIALVSRNESSIKPQMSVFSPDEFNIEIADAMIAPFEEITSEFKVKGQDGNRVKGDLIVKNRSNKIYQIMKANIIVDKAGISPLNLWSAHTVLPNQETIIPLVFSATSLTKADKMVVTIADLEGTVFKKAANLKSTASNPTGNTFINLLISLLLFTIIYMIFKYLFRKRK</sequence>
<gene>
    <name evidence="3" type="ORF">UT34_C0001G0114</name>
</gene>
<evidence type="ECO:0000313" key="4">
    <source>
        <dbReference type="Proteomes" id="UP000034799"/>
    </source>
</evidence>
<feature type="transmembrane region" description="Helical" evidence="1">
    <location>
        <begin position="594"/>
        <end position="615"/>
    </location>
</feature>
<dbReference type="InterPro" id="IPR038765">
    <property type="entry name" value="Papain-like_cys_pep_sf"/>
</dbReference>
<proteinExistence type="predicted"/>
<accession>A0A0G0MPT6</accession>
<dbReference type="SMART" id="SM00460">
    <property type="entry name" value="TGc"/>
    <property type="match status" value="1"/>
</dbReference>
<comment type="caution">
    <text evidence="3">The sequence shown here is derived from an EMBL/GenBank/DDBJ whole genome shotgun (WGS) entry which is preliminary data.</text>
</comment>
<dbReference type="PATRIC" id="fig|1619100.3.peg.115"/>
<dbReference type="Pfam" id="PF01841">
    <property type="entry name" value="Transglut_core"/>
    <property type="match status" value="1"/>
</dbReference>
<name>A0A0G0MPT6_9BACT</name>
<protein>
    <recommendedName>
        <fullName evidence="2">Transglutaminase-like domain-containing protein</fullName>
    </recommendedName>
</protein>
<reference evidence="3 4" key="1">
    <citation type="journal article" date="2015" name="Nature">
        <title>rRNA introns, odd ribosomes, and small enigmatic genomes across a large radiation of phyla.</title>
        <authorList>
            <person name="Brown C.T."/>
            <person name="Hug L.A."/>
            <person name="Thomas B.C."/>
            <person name="Sharon I."/>
            <person name="Castelle C.J."/>
            <person name="Singh A."/>
            <person name="Wilkins M.J."/>
            <person name="Williams K.H."/>
            <person name="Banfield J.F."/>
        </authorList>
    </citation>
    <scope>NUCLEOTIDE SEQUENCE [LARGE SCALE GENOMIC DNA]</scope>
</reference>